<comment type="caution">
    <text evidence="1">The sequence shown here is derived from an EMBL/GenBank/DDBJ whole genome shotgun (WGS) entry which is preliminary data.</text>
</comment>
<protein>
    <recommendedName>
        <fullName evidence="3">NYN domain-containing protein</fullName>
    </recommendedName>
</protein>
<organism evidence="1 2">
    <name type="scientific">Nocardia lasii</name>
    <dbReference type="NCBI Taxonomy" id="1616107"/>
    <lineage>
        <taxon>Bacteria</taxon>
        <taxon>Bacillati</taxon>
        <taxon>Actinomycetota</taxon>
        <taxon>Actinomycetes</taxon>
        <taxon>Mycobacteriales</taxon>
        <taxon>Nocardiaceae</taxon>
        <taxon>Nocardia</taxon>
    </lineage>
</organism>
<sequence length="177" mass="19218">MRSKQKLIRHRVAARQSLDTLHLIDVENLCHGTVRAPRCANLWGHYRRQVPVGPRDHIVVAASTPNAAAAFFVFPTNTRRIAVPARPDAADLALLAAVEPDTMIRRYRRVVIASGDHLFADLAECLHAVGKAPIQVVSDGTGVSAGLYRHCAELVRLPWESARGSDAPALAGSPTPR</sequence>
<evidence type="ECO:0000313" key="1">
    <source>
        <dbReference type="EMBL" id="MFC6011692.1"/>
    </source>
</evidence>
<dbReference type="EMBL" id="JBHSQN010000006">
    <property type="protein sequence ID" value="MFC6011692.1"/>
    <property type="molecule type" value="Genomic_DNA"/>
</dbReference>
<reference evidence="2" key="1">
    <citation type="journal article" date="2019" name="Int. J. Syst. Evol. Microbiol.">
        <title>The Global Catalogue of Microorganisms (GCM) 10K type strain sequencing project: providing services to taxonomists for standard genome sequencing and annotation.</title>
        <authorList>
            <consortium name="The Broad Institute Genomics Platform"/>
            <consortium name="The Broad Institute Genome Sequencing Center for Infectious Disease"/>
            <person name="Wu L."/>
            <person name="Ma J."/>
        </authorList>
    </citation>
    <scope>NUCLEOTIDE SEQUENCE [LARGE SCALE GENOMIC DNA]</scope>
    <source>
        <strain evidence="2">CCUG 36956</strain>
    </source>
</reference>
<evidence type="ECO:0000313" key="2">
    <source>
        <dbReference type="Proteomes" id="UP001596223"/>
    </source>
</evidence>
<accession>A0ABW1JS12</accession>
<gene>
    <name evidence="1" type="ORF">ACFP3H_11565</name>
</gene>
<dbReference type="RefSeq" id="WP_378603845.1">
    <property type="nucleotide sequence ID" value="NZ_JBHSQN010000006.1"/>
</dbReference>
<name>A0ABW1JS12_9NOCA</name>
<proteinExistence type="predicted"/>
<evidence type="ECO:0008006" key="3">
    <source>
        <dbReference type="Google" id="ProtNLM"/>
    </source>
</evidence>
<keyword evidence="2" id="KW-1185">Reference proteome</keyword>
<dbReference type="Proteomes" id="UP001596223">
    <property type="component" value="Unassembled WGS sequence"/>
</dbReference>